<dbReference type="AlphaFoldDB" id="A0AA37SBK4"/>
<reference evidence="1" key="1">
    <citation type="journal article" date="2014" name="Int. J. Syst. Evol. Microbiol.">
        <title>Complete genome sequence of Corynebacterium casei LMG S-19264T (=DSM 44701T), isolated from a smear-ripened cheese.</title>
        <authorList>
            <consortium name="US DOE Joint Genome Institute (JGI-PGF)"/>
            <person name="Walter F."/>
            <person name="Albersmeier A."/>
            <person name="Kalinowski J."/>
            <person name="Ruckert C."/>
        </authorList>
    </citation>
    <scope>NUCLEOTIDE SEQUENCE</scope>
    <source>
        <strain evidence="1">NBRC 110071</strain>
    </source>
</reference>
<dbReference type="NCBIfam" id="TIGR02444">
    <property type="entry name" value="TIGR02444 family protein"/>
    <property type="match status" value="1"/>
</dbReference>
<dbReference type="Proteomes" id="UP001161389">
    <property type="component" value="Unassembled WGS sequence"/>
</dbReference>
<evidence type="ECO:0000313" key="2">
    <source>
        <dbReference type="Proteomes" id="UP001161389"/>
    </source>
</evidence>
<protein>
    <recommendedName>
        <fullName evidence="3">TIGR02444 family protein</fullName>
    </recommendedName>
</protein>
<proteinExistence type="predicted"/>
<reference evidence="1" key="2">
    <citation type="submission" date="2023-01" db="EMBL/GenBank/DDBJ databases">
        <title>Draft genome sequence of Litoribrevibacter albus strain NBRC 110071.</title>
        <authorList>
            <person name="Sun Q."/>
            <person name="Mori K."/>
        </authorList>
    </citation>
    <scope>NUCLEOTIDE SEQUENCE</scope>
    <source>
        <strain evidence="1">NBRC 110071</strain>
    </source>
</reference>
<comment type="caution">
    <text evidence="1">The sequence shown here is derived from an EMBL/GenBank/DDBJ whole genome shotgun (WGS) entry which is preliminary data.</text>
</comment>
<organism evidence="1 2">
    <name type="scientific">Litoribrevibacter albus</name>
    <dbReference type="NCBI Taxonomy" id="1473156"/>
    <lineage>
        <taxon>Bacteria</taxon>
        <taxon>Pseudomonadati</taxon>
        <taxon>Pseudomonadota</taxon>
        <taxon>Gammaproteobacteria</taxon>
        <taxon>Oceanospirillales</taxon>
        <taxon>Oceanospirillaceae</taxon>
        <taxon>Litoribrevibacter</taxon>
    </lineage>
</organism>
<evidence type="ECO:0000313" key="1">
    <source>
        <dbReference type="EMBL" id="GLQ33112.1"/>
    </source>
</evidence>
<sequence>MSFWGHACAVYGKSGVEAVLLKLQDHYGLVINHLLMAVYLANKGQTISWRPLLTQERDSQVLAKLVAPVRNFRRDAKSGVSESTYQALKSVELSLERVHIAWLEQQSSMGLAALEGASLNENLAQVLADYLKAATSLGVVSIDVDDSDFSLAMNEFISTVTS</sequence>
<name>A0AA37SBK4_9GAMM</name>
<dbReference type="EMBL" id="BSNM01000016">
    <property type="protein sequence ID" value="GLQ33112.1"/>
    <property type="molecule type" value="Genomic_DNA"/>
</dbReference>
<keyword evidence="2" id="KW-1185">Reference proteome</keyword>
<dbReference type="Pfam" id="PF09523">
    <property type="entry name" value="DUF2390"/>
    <property type="match status" value="1"/>
</dbReference>
<dbReference type="RefSeq" id="WP_284383363.1">
    <property type="nucleotide sequence ID" value="NZ_BSNM01000016.1"/>
</dbReference>
<dbReference type="InterPro" id="IPR012659">
    <property type="entry name" value="CHP02444"/>
</dbReference>
<accession>A0AA37SBK4</accession>
<gene>
    <name evidence="1" type="ORF">GCM10007876_35910</name>
</gene>
<evidence type="ECO:0008006" key="3">
    <source>
        <dbReference type="Google" id="ProtNLM"/>
    </source>
</evidence>